<feature type="domain" description="HTH lysR-type" evidence="5">
    <location>
        <begin position="1"/>
        <end position="59"/>
    </location>
</feature>
<sequence>MRDLNDMFFFTEVVAHGGFAPAGRVLRQPKSKLSRRVARLEQSLGVRLIERSSRRFRVTDIGLAFYDHCQSVMAEVNRARAVVAATQGEPHGTVRFNCPQGLMDFLGCHLVRFMELYPRVNLQVVATNRRVDLIAERIDLALRVSPSLDIDASFTVRKLTQSNCILVAAPAWADRLRDERNVEQLASVPTLSINEREGQDTWAFLGPEQRTFTLHHMPRLSCGDCQAVRGAAIAGMGVALLPEALCGPALRSGQLVRVFPDWHTQEGMIYLVFTSRRGLPPPVSALIEYLAEHVRDPLLMGTTS</sequence>
<dbReference type="InterPro" id="IPR000847">
    <property type="entry name" value="LysR_HTH_N"/>
</dbReference>
<keyword evidence="2" id="KW-0805">Transcription regulation</keyword>
<evidence type="ECO:0000313" key="7">
    <source>
        <dbReference type="Proteomes" id="UP000182229"/>
    </source>
</evidence>
<dbReference type="Pfam" id="PF00126">
    <property type="entry name" value="HTH_1"/>
    <property type="match status" value="1"/>
</dbReference>
<dbReference type="GO" id="GO:0006351">
    <property type="term" value="P:DNA-templated transcription"/>
    <property type="evidence" value="ECO:0007669"/>
    <property type="project" value="TreeGrafter"/>
</dbReference>
<dbReference type="InterPro" id="IPR036388">
    <property type="entry name" value="WH-like_DNA-bd_sf"/>
</dbReference>
<evidence type="ECO:0000313" key="6">
    <source>
        <dbReference type="EMBL" id="OJH39984.1"/>
    </source>
</evidence>
<dbReference type="PANTHER" id="PTHR30537:SF31">
    <property type="entry name" value="TRANSCRIPTIONAL REGULATOR, LYSR FAMILY"/>
    <property type="match status" value="1"/>
</dbReference>
<evidence type="ECO:0000256" key="1">
    <source>
        <dbReference type="ARBA" id="ARBA00009437"/>
    </source>
</evidence>
<dbReference type="InterPro" id="IPR005119">
    <property type="entry name" value="LysR_subst-bd"/>
</dbReference>
<dbReference type="STRING" id="83449.BON30_12970"/>
<protein>
    <submittedName>
        <fullName evidence="6">LysR family transcriptional regulator</fullName>
    </submittedName>
</protein>
<dbReference type="RefSeq" id="WP_071898617.1">
    <property type="nucleotide sequence ID" value="NZ_MPIN01000003.1"/>
</dbReference>
<comment type="similarity">
    <text evidence="1">Belongs to the LysR transcriptional regulatory family.</text>
</comment>
<dbReference type="Gene3D" id="3.40.190.290">
    <property type="match status" value="1"/>
</dbReference>
<dbReference type="GO" id="GO:0043565">
    <property type="term" value="F:sequence-specific DNA binding"/>
    <property type="evidence" value="ECO:0007669"/>
    <property type="project" value="TreeGrafter"/>
</dbReference>
<comment type="caution">
    <text evidence="6">The sequence shown here is derived from an EMBL/GenBank/DDBJ whole genome shotgun (WGS) entry which is preliminary data.</text>
</comment>
<dbReference type="Pfam" id="PF03466">
    <property type="entry name" value="LysR_substrate"/>
    <property type="match status" value="1"/>
</dbReference>
<dbReference type="EMBL" id="MPIN01000003">
    <property type="protein sequence ID" value="OJH39984.1"/>
    <property type="molecule type" value="Genomic_DNA"/>
</dbReference>
<dbReference type="GO" id="GO:0003700">
    <property type="term" value="F:DNA-binding transcription factor activity"/>
    <property type="evidence" value="ECO:0007669"/>
    <property type="project" value="InterPro"/>
</dbReference>
<evidence type="ECO:0000256" key="4">
    <source>
        <dbReference type="ARBA" id="ARBA00023163"/>
    </source>
</evidence>
<reference evidence="7" key="1">
    <citation type="submission" date="2016-11" db="EMBL/GenBank/DDBJ databases">
        <authorList>
            <person name="Shukria A."/>
            <person name="Stevens D.C."/>
        </authorList>
    </citation>
    <scope>NUCLEOTIDE SEQUENCE [LARGE SCALE GENOMIC DNA]</scope>
    <source>
        <strain evidence="7">Cbfe23</strain>
    </source>
</reference>
<dbReference type="PANTHER" id="PTHR30537">
    <property type="entry name" value="HTH-TYPE TRANSCRIPTIONAL REGULATOR"/>
    <property type="match status" value="1"/>
</dbReference>
<keyword evidence="4" id="KW-0804">Transcription</keyword>
<dbReference type="AlphaFoldDB" id="A0A1L9BCJ5"/>
<accession>A0A1L9BCJ5</accession>
<reference evidence="6 7" key="2">
    <citation type="submission" date="2016-12" db="EMBL/GenBank/DDBJ databases">
        <title>Draft Genome Sequence of Cystobacter ferrugineus Strain Cbfe23.</title>
        <authorList>
            <person name="Akbar S."/>
            <person name="Dowd S.E."/>
            <person name="Stevens D.C."/>
        </authorList>
    </citation>
    <scope>NUCLEOTIDE SEQUENCE [LARGE SCALE GENOMIC DNA]</scope>
    <source>
        <strain evidence="6 7">Cbfe23</strain>
    </source>
</reference>
<dbReference type="InterPro" id="IPR036390">
    <property type="entry name" value="WH_DNA-bd_sf"/>
</dbReference>
<name>A0A1L9BCJ5_9BACT</name>
<dbReference type="Proteomes" id="UP000182229">
    <property type="component" value="Unassembled WGS sequence"/>
</dbReference>
<evidence type="ECO:0000256" key="3">
    <source>
        <dbReference type="ARBA" id="ARBA00023125"/>
    </source>
</evidence>
<dbReference type="InterPro" id="IPR058163">
    <property type="entry name" value="LysR-type_TF_proteobact-type"/>
</dbReference>
<dbReference type="SUPFAM" id="SSF46785">
    <property type="entry name" value="Winged helix' DNA-binding domain"/>
    <property type="match status" value="1"/>
</dbReference>
<dbReference type="Gene3D" id="1.10.10.10">
    <property type="entry name" value="Winged helix-like DNA-binding domain superfamily/Winged helix DNA-binding domain"/>
    <property type="match status" value="1"/>
</dbReference>
<evidence type="ECO:0000259" key="5">
    <source>
        <dbReference type="PROSITE" id="PS50931"/>
    </source>
</evidence>
<dbReference type="OrthoDB" id="5504838at2"/>
<evidence type="ECO:0000256" key="2">
    <source>
        <dbReference type="ARBA" id="ARBA00023015"/>
    </source>
</evidence>
<organism evidence="6 7">
    <name type="scientific">Cystobacter ferrugineus</name>
    <dbReference type="NCBI Taxonomy" id="83449"/>
    <lineage>
        <taxon>Bacteria</taxon>
        <taxon>Pseudomonadati</taxon>
        <taxon>Myxococcota</taxon>
        <taxon>Myxococcia</taxon>
        <taxon>Myxococcales</taxon>
        <taxon>Cystobacterineae</taxon>
        <taxon>Archangiaceae</taxon>
        <taxon>Cystobacter</taxon>
    </lineage>
</organism>
<dbReference type="FunFam" id="1.10.10.10:FF:000001">
    <property type="entry name" value="LysR family transcriptional regulator"/>
    <property type="match status" value="1"/>
</dbReference>
<dbReference type="SUPFAM" id="SSF53850">
    <property type="entry name" value="Periplasmic binding protein-like II"/>
    <property type="match status" value="1"/>
</dbReference>
<keyword evidence="3" id="KW-0238">DNA-binding</keyword>
<dbReference type="PROSITE" id="PS50931">
    <property type="entry name" value="HTH_LYSR"/>
    <property type="match status" value="1"/>
</dbReference>
<gene>
    <name evidence="6" type="ORF">BON30_12970</name>
</gene>
<proteinExistence type="inferred from homology"/>
<keyword evidence="7" id="KW-1185">Reference proteome</keyword>